<dbReference type="InterPro" id="IPR017938">
    <property type="entry name" value="Riboflavin_synthase-like_b-brl"/>
</dbReference>
<dbReference type="InterPro" id="IPR039261">
    <property type="entry name" value="FNR_nucleotide-bd"/>
</dbReference>
<feature type="transmembrane region" description="Helical" evidence="9">
    <location>
        <begin position="91"/>
        <end position="123"/>
    </location>
</feature>
<dbReference type="Pfam" id="PF01794">
    <property type="entry name" value="Ferric_reduct"/>
    <property type="match status" value="1"/>
</dbReference>
<sequence length="471" mass="54253">MQISEIYALAAGSVLAMLFVLRILYTLSFFPFRGICLFVLKNFVYPRFLHRSRLTNSISWYRVTVQAIYWSGTLVANFVRVNSISDAGLRAGTIAIVNFVPLLLATPFSMAANILGVSIYSYLQLHGSMAFMTVAQSVFHFSVILFKRKPSWKDPVYLSGLLAIIFYGLLLLLPLFRKIWYEIFLKTHYALALLAAGYLWQHVKSTRGFDQVYILVAIGSLVATNLYRLLGIVYLNVRLNNWRNSELKYYLQASRLTIRLPRRMPISAGQYIQLWAPGTSFWAFAQSHPFMISWWNHEQTEIHLLLQEQSRGGFVQKIRDRKEFKFLTWIDGPYGSPRDLSKFGTVFLIASDIGIAAQLPHVRQILQACQQYTALTRKLVLIWQFCNETDLDWIKDWMNEMIKIDETFILKVLLYDSSSISKSRKEGRKDSFEVKKGAVNVRELLTEQSGDCKGRIVVNGRFGEISSHYLH</sequence>
<dbReference type="InterPro" id="IPR051410">
    <property type="entry name" value="Ferric/Cupric_Reductase"/>
</dbReference>
<dbReference type="GO" id="GO:0000293">
    <property type="term" value="F:ferric-chelate reductase activity"/>
    <property type="evidence" value="ECO:0007669"/>
    <property type="project" value="TreeGrafter"/>
</dbReference>
<evidence type="ECO:0000256" key="5">
    <source>
        <dbReference type="ARBA" id="ARBA00022989"/>
    </source>
</evidence>
<dbReference type="GO" id="GO:0006826">
    <property type="term" value="P:iron ion transport"/>
    <property type="evidence" value="ECO:0007669"/>
    <property type="project" value="TreeGrafter"/>
</dbReference>
<reference evidence="13" key="2">
    <citation type="submission" date="2020-04" db="EMBL/GenBank/DDBJ databases">
        <authorList>
            <consortium name="NCBI Genome Project"/>
        </authorList>
    </citation>
    <scope>NUCLEOTIDE SEQUENCE</scope>
    <source>
        <strain evidence="13">CBS 304.34</strain>
    </source>
</reference>
<accession>A0A6A6YVJ5</accession>
<evidence type="ECO:0000259" key="10">
    <source>
        <dbReference type="PROSITE" id="PS51384"/>
    </source>
</evidence>
<evidence type="ECO:0000256" key="1">
    <source>
        <dbReference type="ARBA" id="ARBA00004141"/>
    </source>
</evidence>
<comment type="similarity">
    <text evidence="2">Belongs to the ferric reductase (FRE) family.</text>
</comment>
<dbReference type="Gene3D" id="3.40.50.80">
    <property type="entry name" value="Nucleotide-binding domain of ferredoxin-NADP reductase (FNR) module"/>
    <property type="match status" value="1"/>
</dbReference>
<evidence type="ECO:0000256" key="9">
    <source>
        <dbReference type="SAM" id="Phobius"/>
    </source>
</evidence>
<dbReference type="PANTHER" id="PTHR32361:SF26">
    <property type="entry name" value="FAD-BINDING 8 DOMAIN-CONTAINING PROTEIN-RELATED"/>
    <property type="match status" value="1"/>
</dbReference>
<dbReference type="SUPFAM" id="SSF52343">
    <property type="entry name" value="Ferredoxin reductase-like, C-terminal NADP-linked domain"/>
    <property type="match status" value="1"/>
</dbReference>
<dbReference type="CDD" id="cd06186">
    <property type="entry name" value="NOX_Duox_like_FAD_NADP"/>
    <property type="match status" value="1"/>
</dbReference>
<dbReference type="InterPro" id="IPR017927">
    <property type="entry name" value="FAD-bd_FR_type"/>
</dbReference>
<protein>
    <recommendedName>
        <fullName evidence="10">FAD-binding FR-type domain-containing protein</fullName>
    </recommendedName>
</protein>
<dbReference type="OrthoDB" id="4494341at2759"/>
<name>A0A6A6YVJ5_9PEZI</name>
<dbReference type="InterPro" id="IPR013121">
    <property type="entry name" value="Fe_red_NAD-bd_6"/>
</dbReference>
<evidence type="ECO:0000256" key="4">
    <source>
        <dbReference type="ARBA" id="ARBA00022692"/>
    </source>
</evidence>
<feature type="domain" description="FAD-binding FR-type" evidence="10">
    <location>
        <begin position="222"/>
        <end position="340"/>
    </location>
</feature>
<evidence type="ECO:0000256" key="2">
    <source>
        <dbReference type="ARBA" id="ARBA00006278"/>
    </source>
</evidence>
<keyword evidence="6" id="KW-0560">Oxidoreductase</keyword>
<dbReference type="AlphaFoldDB" id="A0A6A6YVJ5"/>
<dbReference type="PROSITE" id="PS51384">
    <property type="entry name" value="FAD_FR"/>
    <property type="match status" value="1"/>
</dbReference>
<dbReference type="RefSeq" id="XP_033579785.1">
    <property type="nucleotide sequence ID" value="XM_033727159.1"/>
</dbReference>
<dbReference type="Gene3D" id="2.40.30.10">
    <property type="entry name" value="Translation factors"/>
    <property type="match status" value="1"/>
</dbReference>
<reference evidence="13" key="3">
    <citation type="submission" date="2025-04" db="UniProtKB">
        <authorList>
            <consortium name="RefSeq"/>
        </authorList>
    </citation>
    <scope>IDENTIFICATION</scope>
    <source>
        <strain evidence="13">CBS 304.34</strain>
    </source>
</reference>
<proteinExistence type="inferred from homology"/>
<feature type="transmembrane region" description="Helical" evidence="9">
    <location>
        <begin position="183"/>
        <end position="200"/>
    </location>
</feature>
<dbReference type="Proteomes" id="UP000504636">
    <property type="component" value="Unplaced"/>
</dbReference>
<comment type="subcellular location">
    <subcellularLocation>
        <location evidence="1">Membrane</location>
        <topology evidence="1">Multi-pass membrane protein</topology>
    </subcellularLocation>
</comment>
<evidence type="ECO:0000313" key="12">
    <source>
        <dbReference type="Proteomes" id="UP000504636"/>
    </source>
</evidence>
<feature type="transmembrane region" description="Helical" evidence="9">
    <location>
        <begin position="129"/>
        <end position="146"/>
    </location>
</feature>
<dbReference type="PANTHER" id="PTHR32361">
    <property type="entry name" value="FERRIC/CUPRIC REDUCTASE TRANSMEMBRANE COMPONENT"/>
    <property type="match status" value="1"/>
</dbReference>
<feature type="transmembrane region" description="Helical" evidence="9">
    <location>
        <begin position="158"/>
        <end position="177"/>
    </location>
</feature>
<evidence type="ECO:0000313" key="13">
    <source>
        <dbReference type="RefSeq" id="XP_033579785.1"/>
    </source>
</evidence>
<dbReference type="GO" id="GO:0006879">
    <property type="term" value="P:intracellular iron ion homeostasis"/>
    <property type="evidence" value="ECO:0007669"/>
    <property type="project" value="TreeGrafter"/>
</dbReference>
<dbReference type="GO" id="GO:0005886">
    <property type="term" value="C:plasma membrane"/>
    <property type="evidence" value="ECO:0007669"/>
    <property type="project" value="TreeGrafter"/>
</dbReference>
<keyword evidence="5 9" id="KW-1133">Transmembrane helix</keyword>
<evidence type="ECO:0000256" key="3">
    <source>
        <dbReference type="ARBA" id="ARBA00022448"/>
    </source>
</evidence>
<evidence type="ECO:0000256" key="8">
    <source>
        <dbReference type="ARBA" id="ARBA00023136"/>
    </source>
</evidence>
<organism evidence="11">
    <name type="scientific">Mytilinidion resinicola</name>
    <dbReference type="NCBI Taxonomy" id="574789"/>
    <lineage>
        <taxon>Eukaryota</taxon>
        <taxon>Fungi</taxon>
        <taxon>Dikarya</taxon>
        <taxon>Ascomycota</taxon>
        <taxon>Pezizomycotina</taxon>
        <taxon>Dothideomycetes</taxon>
        <taxon>Pleosporomycetidae</taxon>
        <taxon>Mytilinidiales</taxon>
        <taxon>Mytilinidiaceae</taxon>
        <taxon>Mytilinidion</taxon>
    </lineage>
</organism>
<dbReference type="EMBL" id="MU003696">
    <property type="protein sequence ID" value="KAF2812821.1"/>
    <property type="molecule type" value="Genomic_DNA"/>
</dbReference>
<keyword evidence="4 9" id="KW-0812">Transmembrane</keyword>
<evidence type="ECO:0000313" key="11">
    <source>
        <dbReference type="EMBL" id="KAF2812821.1"/>
    </source>
</evidence>
<gene>
    <name evidence="11 13" type="ORF">BDZ99DRAFT_555645</name>
</gene>
<dbReference type="GeneID" id="54468052"/>
<dbReference type="Pfam" id="PF08030">
    <property type="entry name" value="NAD_binding_6"/>
    <property type="match status" value="1"/>
</dbReference>
<feature type="transmembrane region" description="Helical" evidence="9">
    <location>
        <begin position="212"/>
        <end position="235"/>
    </location>
</feature>
<keyword evidence="3" id="KW-0813">Transport</keyword>
<dbReference type="GO" id="GO:0015677">
    <property type="term" value="P:copper ion import"/>
    <property type="evidence" value="ECO:0007669"/>
    <property type="project" value="TreeGrafter"/>
</dbReference>
<dbReference type="SUPFAM" id="SSF63380">
    <property type="entry name" value="Riboflavin synthase domain-like"/>
    <property type="match status" value="1"/>
</dbReference>
<keyword evidence="12" id="KW-1185">Reference proteome</keyword>
<evidence type="ECO:0000256" key="7">
    <source>
        <dbReference type="ARBA" id="ARBA00023065"/>
    </source>
</evidence>
<evidence type="ECO:0000256" key="6">
    <source>
        <dbReference type="ARBA" id="ARBA00023002"/>
    </source>
</evidence>
<feature type="transmembrane region" description="Helical" evidence="9">
    <location>
        <begin position="60"/>
        <end position="79"/>
    </location>
</feature>
<keyword evidence="8 9" id="KW-0472">Membrane</keyword>
<reference evidence="11 13" key="1">
    <citation type="journal article" date="2020" name="Stud. Mycol.">
        <title>101 Dothideomycetes genomes: a test case for predicting lifestyles and emergence of pathogens.</title>
        <authorList>
            <person name="Haridas S."/>
            <person name="Albert R."/>
            <person name="Binder M."/>
            <person name="Bloem J."/>
            <person name="Labutti K."/>
            <person name="Salamov A."/>
            <person name="Andreopoulos B."/>
            <person name="Baker S."/>
            <person name="Barry K."/>
            <person name="Bills G."/>
            <person name="Bluhm B."/>
            <person name="Cannon C."/>
            <person name="Castanera R."/>
            <person name="Culley D."/>
            <person name="Daum C."/>
            <person name="Ezra D."/>
            <person name="Gonzalez J."/>
            <person name="Henrissat B."/>
            <person name="Kuo A."/>
            <person name="Liang C."/>
            <person name="Lipzen A."/>
            <person name="Lutzoni F."/>
            <person name="Magnuson J."/>
            <person name="Mondo S."/>
            <person name="Nolan M."/>
            <person name="Ohm R."/>
            <person name="Pangilinan J."/>
            <person name="Park H.-J."/>
            <person name="Ramirez L."/>
            <person name="Alfaro M."/>
            <person name="Sun H."/>
            <person name="Tritt A."/>
            <person name="Yoshinaga Y."/>
            <person name="Zwiers L.-H."/>
            <person name="Turgeon B."/>
            <person name="Goodwin S."/>
            <person name="Spatafora J."/>
            <person name="Crous P."/>
            <person name="Grigoriev I."/>
        </authorList>
    </citation>
    <scope>NUCLEOTIDE SEQUENCE</scope>
    <source>
        <strain evidence="11 13">CBS 304.34</strain>
    </source>
</reference>
<keyword evidence="7" id="KW-0406">Ion transport</keyword>
<dbReference type="InterPro" id="IPR013130">
    <property type="entry name" value="Fe3_Rdtase_TM_dom"/>
</dbReference>